<dbReference type="EMBL" id="OU963870">
    <property type="protein sequence ID" value="CAH0777955.1"/>
    <property type="molecule type" value="Genomic_DNA"/>
</dbReference>
<evidence type="ECO:0000256" key="4">
    <source>
        <dbReference type="ARBA" id="ARBA00012583"/>
    </source>
</evidence>
<proteinExistence type="inferred from homology"/>
<dbReference type="PANTHER" id="PTHR10859:SF91">
    <property type="entry name" value="DOLICHYL-PHOSPHATE BETA-GLUCOSYLTRANSFERASE"/>
    <property type="match status" value="1"/>
</dbReference>
<keyword evidence="5" id="KW-0328">Glycosyltransferase</keyword>
<dbReference type="EC" id="2.4.1.117" evidence="4"/>
<dbReference type="InterPro" id="IPR035518">
    <property type="entry name" value="DPG_synthase"/>
</dbReference>
<dbReference type="Proteomes" id="UP001152759">
    <property type="component" value="Chromosome 9"/>
</dbReference>
<comment type="subcellular location">
    <subcellularLocation>
        <location evidence="1">Endoplasmic reticulum membrane</location>
        <topology evidence="1">Single-pass membrane protein</topology>
    </subcellularLocation>
</comment>
<dbReference type="CDD" id="cd04188">
    <property type="entry name" value="DPG_synthase"/>
    <property type="match status" value="1"/>
</dbReference>
<evidence type="ECO:0000259" key="13">
    <source>
        <dbReference type="Pfam" id="PF00535"/>
    </source>
</evidence>
<dbReference type="KEGG" id="btab:109041377"/>
<sequence length="260" mass="29304">MLDECLEFLEEREKKTQGFTYELIIVSDGSNDKTVEVASDYSSKYGSEKIKVLELIKNRGKGGAVRLGMLSARGAILLFADADGATKFAELEKLEQYLSLLCKADIIKDQATIAKKHAIVCGSRAHLEEEAVASRTFFRTLLMHGFHLAVWLLATQKIRDTQCGFKLLTRETAKICFSNLHVERWAFDVELLYIADCFNIPVGEVAVTWTEIPGSKIVPVLSWIQMGRDLVLIWLRYKVGAWKLTKNPDYSKLYGEQATS</sequence>
<dbReference type="Gene3D" id="3.90.550.10">
    <property type="entry name" value="Spore Coat Polysaccharide Biosynthesis Protein SpsA, Chain A"/>
    <property type="match status" value="1"/>
</dbReference>
<dbReference type="AlphaFoldDB" id="A0A9P0CAL8"/>
<evidence type="ECO:0000256" key="2">
    <source>
        <dbReference type="ARBA" id="ARBA00004922"/>
    </source>
</evidence>
<accession>A0A9P0CAL8</accession>
<keyword evidence="9" id="KW-0735">Signal-anchor</keyword>
<evidence type="ECO:0000256" key="12">
    <source>
        <dbReference type="ARBA" id="ARBA00045097"/>
    </source>
</evidence>
<gene>
    <name evidence="14" type="ORF">BEMITA_LOCUS13836</name>
</gene>
<evidence type="ECO:0000256" key="3">
    <source>
        <dbReference type="ARBA" id="ARBA00006739"/>
    </source>
</evidence>
<keyword evidence="10" id="KW-1133">Transmembrane helix</keyword>
<dbReference type="GO" id="GO:0004581">
    <property type="term" value="F:dolichyl-phosphate beta-glucosyltransferase activity"/>
    <property type="evidence" value="ECO:0007669"/>
    <property type="project" value="UniProtKB-EC"/>
</dbReference>
<feature type="domain" description="Glycosyltransferase 2-like" evidence="13">
    <location>
        <begin position="2"/>
        <end position="98"/>
    </location>
</feature>
<evidence type="ECO:0000256" key="6">
    <source>
        <dbReference type="ARBA" id="ARBA00022679"/>
    </source>
</evidence>
<comment type="pathway">
    <text evidence="2">Protein modification; protein glycosylation.</text>
</comment>
<dbReference type="GO" id="GO:0005789">
    <property type="term" value="C:endoplasmic reticulum membrane"/>
    <property type="evidence" value="ECO:0007669"/>
    <property type="project" value="UniProtKB-SubCell"/>
</dbReference>
<reference evidence="14" key="1">
    <citation type="submission" date="2021-12" db="EMBL/GenBank/DDBJ databases">
        <authorList>
            <person name="King R."/>
        </authorList>
    </citation>
    <scope>NUCLEOTIDE SEQUENCE</scope>
</reference>
<comment type="catalytic activity">
    <reaction evidence="12">
        <text>a di-trans,poly-cis-dolichyl phosphate + UDP-alpha-D-glucose = a di-trans,poly-cis-dolichyl beta-D-glucosyl phosphate + UDP</text>
        <dbReference type="Rhea" id="RHEA:15401"/>
        <dbReference type="Rhea" id="RHEA-COMP:19498"/>
        <dbReference type="Rhea" id="RHEA-COMP:19502"/>
        <dbReference type="ChEBI" id="CHEBI:57525"/>
        <dbReference type="ChEBI" id="CHEBI:57683"/>
        <dbReference type="ChEBI" id="CHEBI:58223"/>
        <dbReference type="ChEBI" id="CHEBI:58885"/>
        <dbReference type="EC" id="2.4.1.117"/>
    </reaction>
    <physiologicalReaction direction="left-to-right" evidence="12">
        <dbReference type="Rhea" id="RHEA:15402"/>
    </physiologicalReaction>
</comment>
<keyword evidence="7" id="KW-0812">Transmembrane</keyword>
<dbReference type="InterPro" id="IPR029044">
    <property type="entry name" value="Nucleotide-diphossugar_trans"/>
</dbReference>
<protein>
    <recommendedName>
        <fullName evidence="4">dolichyl-phosphate beta-glucosyltransferase</fullName>
        <ecNumber evidence="4">2.4.1.117</ecNumber>
    </recommendedName>
</protein>
<dbReference type="PANTHER" id="PTHR10859">
    <property type="entry name" value="GLYCOSYL TRANSFERASE"/>
    <property type="match status" value="1"/>
</dbReference>
<dbReference type="GO" id="GO:0006487">
    <property type="term" value="P:protein N-linked glycosylation"/>
    <property type="evidence" value="ECO:0007669"/>
    <property type="project" value="TreeGrafter"/>
</dbReference>
<evidence type="ECO:0000256" key="11">
    <source>
        <dbReference type="ARBA" id="ARBA00023136"/>
    </source>
</evidence>
<evidence type="ECO:0000256" key="9">
    <source>
        <dbReference type="ARBA" id="ARBA00022968"/>
    </source>
</evidence>
<dbReference type="InterPro" id="IPR001173">
    <property type="entry name" value="Glyco_trans_2-like"/>
</dbReference>
<evidence type="ECO:0000313" key="15">
    <source>
        <dbReference type="Proteomes" id="UP001152759"/>
    </source>
</evidence>
<evidence type="ECO:0000256" key="7">
    <source>
        <dbReference type="ARBA" id="ARBA00022692"/>
    </source>
</evidence>
<evidence type="ECO:0000256" key="5">
    <source>
        <dbReference type="ARBA" id="ARBA00022676"/>
    </source>
</evidence>
<keyword evidence="6" id="KW-0808">Transferase</keyword>
<evidence type="ECO:0000256" key="8">
    <source>
        <dbReference type="ARBA" id="ARBA00022824"/>
    </source>
</evidence>
<keyword evidence="8" id="KW-0256">Endoplasmic reticulum</keyword>
<evidence type="ECO:0000256" key="10">
    <source>
        <dbReference type="ARBA" id="ARBA00022989"/>
    </source>
</evidence>
<keyword evidence="11" id="KW-0472">Membrane</keyword>
<dbReference type="SUPFAM" id="SSF53448">
    <property type="entry name" value="Nucleotide-diphospho-sugar transferases"/>
    <property type="match status" value="1"/>
</dbReference>
<dbReference type="Pfam" id="PF00535">
    <property type="entry name" value="Glycos_transf_2"/>
    <property type="match status" value="1"/>
</dbReference>
<organism evidence="14 15">
    <name type="scientific">Bemisia tabaci</name>
    <name type="common">Sweetpotato whitefly</name>
    <name type="synonym">Aleurodes tabaci</name>
    <dbReference type="NCBI Taxonomy" id="7038"/>
    <lineage>
        <taxon>Eukaryota</taxon>
        <taxon>Metazoa</taxon>
        <taxon>Ecdysozoa</taxon>
        <taxon>Arthropoda</taxon>
        <taxon>Hexapoda</taxon>
        <taxon>Insecta</taxon>
        <taxon>Pterygota</taxon>
        <taxon>Neoptera</taxon>
        <taxon>Paraneoptera</taxon>
        <taxon>Hemiptera</taxon>
        <taxon>Sternorrhyncha</taxon>
        <taxon>Aleyrodoidea</taxon>
        <taxon>Aleyrodidae</taxon>
        <taxon>Aleyrodinae</taxon>
        <taxon>Bemisia</taxon>
    </lineage>
</organism>
<keyword evidence="15" id="KW-1185">Reference proteome</keyword>
<name>A0A9P0CAL8_BEMTA</name>
<comment type="similarity">
    <text evidence="3">Belongs to the glycosyltransferase 2 family.</text>
</comment>
<evidence type="ECO:0000313" key="14">
    <source>
        <dbReference type="EMBL" id="CAH0777955.1"/>
    </source>
</evidence>
<evidence type="ECO:0000256" key="1">
    <source>
        <dbReference type="ARBA" id="ARBA00004389"/>
    </source>
</evidence>